<keyword evidence="3" id="KW-0067">ATP-binding</keyword>
<dbReference type="GO" id="GO:0005524">
    <property type="term" value="F:ATP binding"/>
    <property type="evidence" value="ECO:0007669"/>
    <property type="project" value="UniProtKB-KW"/>
</dbReference>
<dbReference type="PATRIC" id="fig|1618474.3.peg.711"/>
<evidence type="ECO:0000313" key="6">
    <source>
        <dbReference type="Proteomes" id="UP000034961"/>
    </source>
</evidence>
<sequence length="251" mass="27694">MLSIKNLHASVENKEILKGLSLSVKPGEIHAIMGPNGSGKSTLAYSLMGHPAYSVTSSKLRVTSLKLDGKDLLKLDTTKRAKLGLFLAFQSPIAVPGVSVGKFLRHVYKTKIQKRTQDFQEAIAINKRIDKLAETLSIKPELLKRSLNEGFSGGERKKIETLQMLFLLPKYAILDEVDTGLDVDALRVVAKGIKQLVEKGSGVIIITHYNRLLKHVKPDKVHVMLNGKIVKSGEANLAKEIEKSGYLKFKN</sequence>
<dbReference type="SUPFAM" id="SSF52540">
    <property type="entry name" value="P-loop containing nucleoside triphosphate hydrolases"/>
    <property type="match status" value="1"/>
</dbReference>
<dbReference type="NCBIfam" id="TIGR01978">
    <property type="entry name" value="sufC"/>
    <property type="match status" value="1"/>
</dbReference>
<dbReference type="AlphaFoldDB" id="A0A0G0V0J4"/>
<comment type="caution">
    <text evidence="5">The sequence shown here is derived from an EMBL/GenBank/DDBJ whole genome shotgun (WGS) entry which is preliminary data.</text>
</comment>
<dbReference type="GO" id="GO:0016887">
    <property type="term" value="F:ATP hydrolysis activity"/>
    <property type="evidence" value="ECO:0007669"/>
    <property type="project" value="InterPro"/>
</dbReference>
<feature type="domain" description="ABC transporter" evidence="4">
    <location>
        <begin position="2"/>
        <end position="251"/>
    </location>
</feature>
<dbReference type="PANTHER" id="PTHR43204">
    <property type="entry name" value="ABC TRANSPORTER I FAMILY MEMBER 6, CHLOROPLASTIC"/>
    <property type="match status" value="1"/>
</dbReference>
<dbReference type="Pfam" id="PF00005">
    <property type="entry name" value="ABC_tran"/>
    <property type="match status" value="1"/>
</dbReference>
<dbReference type="Proteomes" id="UP000034961">
    <property type="component" value="Unassembled WGS sequence"/>
</dbReference>
<dbReference type="Gene3D" id="3.40.50.300">
    <property type="entry name" value="P-loop containing nucleotide triphosphate hydrolases"/>
    <property type="match status" value="1"/>
</dbReference>
<name>A0A0G0V0J4_9BACT</name>
<dbReference type="EMBL" id="LCAN01000021">
    <property type="protein sequence ID" value="KKR93296.1"/>
    <property type="molecule type" value="Genomic_DNA"/>
</dbReference>
<keyword evidence="2" id="KW-0547">Nucleotide-binding</keyword>
<proteinExistence type="inferred from homology"/>
<evidence type="ECO:0000313" key="5">
    <source>
        <dbReference type="EMBL" id="KKR93296.1"/>
    </source>
</evidence>
<gene>
    <name evidence="5" type="ORF">UU41_C0021G0009</name>
</gene>
<dbReference type="InterPro" id="IPR027417">
    <property type="entry name" value="P-loop_NTPase"/>
</dbReference>
<dbReference type="PANTHER" id="PTHR43204:SF1">
    <property type="entry name" value="ABC TRANSPORTER I FAMILY MEMBER 6, CHLOROPLASTIC"/>
    <property type="match status" value="1"/>
</dbReference>
<dbReference type="PROSITE" id="PS50893">
    <property type="entry name" value="ABC_TRANSPORTER_2"/>
    <property type="match status" value="1"/>
</dbReference>
<dbReference type="CDD" id="cd03217">
    <property type="entry name" value="ABC_FeS_Assembly"/>
    <property type="match status" value="1"/>
</dbReference>
<evidence type="ECO:0000259" key="4">
    <source>
        <dbReference type="PROSITE" id="PS50893"/>
    </source>
</evidence>
<comment type="similarity">
    <text evidence="1">Belongs to the ABC transporter superfamily. Ycf16 family.</text>
</comment>
<protein>
    <submittedName>
        <fullName evidence="5">Iron-sulfur cluster assembly ATPase protein SufC</fullName>
    </submittedName>
</protein>
<evidence type="ECO:0000256" key="2">
    <source>
        <dbReference type="ARBA" id="ARBA00022741"/>
    </source>
</evidence>
<accession>A0A0G0V0J4</accession>
<evidence type="ECO:0000256" key="1">
    <source>
        <dbReference type="ARBA" id="ARBA00006216"/>
    </source>
</evidence>
<organism evidence="5 6">
    <name type="scientific">Candidatus Roizmanbacteria bacterium GW2011_GWA1_41_13</name>
    <dbReference type="NCBI Taxonomy" id="1618474"/>
    <lineage>
        <taxon>Bacteria</taxon>
        <taxon>Candidatus Roizmaniibacteriota</taxon>
    </lineage>
</organism>
<dbReference type="InterPro" id="IPR003439">
    <property type="entry name" value="ABC_transporter-like_ATP-bd"/>
</dbReference>
<reference evidence="5 6" key="1">
    <citation type="journal article" date="2015" name="Nature">
        <title>rRNA introns, odd ribosomes, and small enigmatic genomes across a large radiation of phyla.</title>
        <authorList>
            <person name="Brown C.T."/>
            <person name="Hug L.A."/>
            <person name="Thomas B.C."/>
            <person name="Sharon I."/>
            <person name="Castelle C.J."/>
            <person name="Singh A."/>
            <person name="Wilkins M.J."/>
            <person name="Williams K.H."/>
            <person name="Banfield J.F."/>
        </authorList>
    </citation>
    <scope>NUCLEOTIDE SEQUENCE [LARGE SCALE GENOMIC DNA]</scope>
</reference>
<evidence type="ECO:0000256" key="3">
    <source>
        <dbReference type="ARBA" id="ARBA00022840"/>
    </source>
</evidence>
<dbReference type="InterPro" id="IPR003593">
    <property type="entry name" value="AAA+_ATPase"/>
</dbReference>
<dbReference type="InterPro" id="IPR010230">
    <property type="entry name" value="FeS-cluster_ATPase_SufC"/>
</dbReference>
<dbReference type="SMART" id="SM00382">
    <property type="entry name" value="AAA"/>
    <property type="match status" value="1"/>
</dbReference>